<evidence type="ECO:0000256" key="1">
    <source>
        <dbReference type="SAM" id="Phobius"/>
    </source>
</evidence>
<comment type="caution">
    <text evidence="2">The sequence shown here is derived from an EMBL/GenBank/DDBJ whole genome shotgun (WGS) entry which is preliminary data.</text>
</comment>
<dbReference type="Pfam" id="PF10825">
    <property type="entry name" value="DUF2752"/>
    <property type="match status" value="1"/>
</dbReference>
<evidence type="ECO:0000313" key="3">
    <source>
        <dbReference type="Proteomes" id="UP001523566"/>
    </source>
</evidence>
<accession>A0ABT1E806</accession>
<protein>
    <submittedName>
        <fullName evidence="2">DUF2752 domain-containing protein</fullName>
    </submittedName>
</protein>
<name>A0ABT1E806_9FIRM</name>
<dbReference type="EMBL" id="JAMZFW010000002">
    <property type="protein sequence ID" value="MCP1101117.1"/>
    <property type="molecule type" value="Genomic_DNA"/>
</dbReference>
<proteinExistence type="predicted"/>
<feature type="transmembrane region" description="Helical" evidence="1">
    <location>
        <begin position="71"/>
        <end position="90"/>
    </location>
</feature>
<keyword evidence="3" id="KW-1185">Reference proteome</keyword>
<feature type="transmembrane region" description="Helical" evidence="1">
    <location>
        <begin position="102"/>
        <end position="120"/>
    </location>
</feature>
<gene>
    <name evidence="2" type="ORF">NK125_01650</name>
</gene>
<keyword evidence="1" id="KW-1133">Transmembrane helix</keyword>
<organism evidence="2 3">
    <name type="scientific">Aequitasia blattaphilus</name>
    <dbReference type="NCBI Taxonomy" id="2949332"/>
    <lineage>
        <taxon>Bacteria</taxon>
        <taxon>Bacillati</taxon>
        <taxon>Bacillota</taxon>
        <taxon>Clostridia</taxon>
        <taxon>Lachnospirales</taxon>
        <taxon>Lachnospiraceae</taxon>
        <taxon>Aequitasia</taxon>
    </lineage>
</organism>
<dbReference type="Proteomes" id="UP001523566">
    <property type="component" value="Unassembled WGS sequence"/>
</dbReference>
<dbReference type="RefSeq" id="WP_262064903.1">
    <property type="nucleotide sequence ID" value="NZ_JAMXOD010000002.1"/>
</dbReference>
<reference evidence="2 3" key="1">
    <citation type="journal article" date="2022" name="Genome Biol. Evol.">
        <title>Host diet, physiology and behaviors set the stage for Lachnospiraceae cladogenesis.</title>
        <authorList>
            <person name="Vera-Ponce De Leon A."/>
            <person name="Schneider M."/>
            <person name="Jahnes B.C."/>
            <person name="Sadowski V."/>
            <person name="Camuy-Velez L.A."/>
            <person name="Duan J."/>
            <person name="Sabree Z.L."/>
        </authorList>
    </citation>
    <scope>NUCLEOTIDE SEQUENCE [LARGE SCALE GENOMIC DNA]</scope>
    <source>
        <strain evidence="2 3">PAL113</strain>
    </source>
</reference>
<keyword evidence="1" id="KW-0812">Transmembrane</keyword>
<keyword evidence="1" id="KW-0472">Membrane</keyword>
<sequence length="150" mass="17844">MKTAVEKVIQRIWTDIRNNKWAIMIVIAYFVIMSTVFHQGCPQVLLTGYPCAACGLTRAGTALLKLDFRRALEMNLFIYPIAAMILVYVFNRYIRGKAKQKWLVYGIILLFILMTGYYFYRMYRYFPNQSPMTFYEDNILHFKLFYARLK</sequence>
<dbReference type="InterPro" id="IPR021215">
    <property type="entry name" value="DUF2752"/>
</dbReference>
<feature type="transmembrane region" description="Helical" evidence="1">
    <location>
        <begin position="21"/>
        <end position="40"/>
    </location>
</feature>
<evidence type="ECO:0000313" key="2">
    <source>
        <dbReference type="EMBL" id="MCP1101117.1"/>
    </source>
</evidence>